<proteinExistence type="predicted"/>
<keyword evidence="2" id="KW-1185">Reference proteome</keyword>
<protein>
    <submittedName>
        <fullName evidence="1">Uncharacterized protein</fullName>
    </submittedName>
</protein>
<gene>
    <name evidence="1" type="ORF">DU506_00305</name>
</gene>
<organism evidence="1 2">
    <name type="scientific">Vreelandella rituensis</name>
    <dbReference type="NCBI Taxonomy" id="2282306"/>
    <lineage>
        <taxon>Bacteria</taxon>
        <taxon>Pseudomonadati</taxon>
        <taxon>Pseudomonadota</taxon>
        <taxon>Gammaproteobacteria</taxon>
        <taxon>Oceanospirillales</taxon>
        <taxon>Halomonadaceae</taxon>
        <taxon>Vreelandella</taxon>
    </lineage>
</organism>
<comment type="caution">
    <text evidence="1">The sequence shown here is derived from an EMBL/GenBank/DDBJ whole genome shotgun (WGS) entry which is preliminary data.</text>
</comment>
<dbReference type="Proteomes" id="UP000253204">
    <property type="component" value="Unassembled WGS sequence"/>
</dbReference>
<dbReference type="AlphaFoldDB" id="A0A368U9P4"/>
<sequence length="98" mass="10679">MLAGGDRESVGAGFTDSGDRHILTHYTITAYLETVLDRDLIMLDLKAVVRKEICSSKGIDYLRRWITYTASYSGSADVQIGQSDVTNASCQQAEAAES</sequence>
<evidence type="ECO:0000313" key="2">
    <source>
        <dbReference type="Proteomes" id="UP000253204"/>
    </source>
</evidence>
<dbReference type="EMBL" id="QPIJ01000001">
    <property type="protein sequence ID" value="RCV93631.1"/>
    <property type="molecule type" value="Genomic_DNA"/>
</dbReference>
<accession>A0A368U9P4</accession>
<evidence type="ECO:0000313" key="1">
    <source>
        <dbReference type="EMBL" id="RCV93631.1"/>
    </source>
</evidence>
<name>A0A368U9P4_9GAMM</name>
<reference evidence="1 2" key="1">
    <citation type="submission" date="2018-07" db="EMBL/GenBank/DDBJ databases">
        <title>Halomonas rutogse sp. nov., isolated from Lake TangqianCo on Tibetan Plateau.</title>
        <authorList>
            <person name="Lu H."/>
            <person name="Xing P."/>
            <person name="Wu Q."/>
        </authorList>
    </citation>
    <scope>NUCLEOTIDE SEQUENCE [LARGE SCALE GENOMIC DNA]</scope>
    <source>
        <strain evidence="1 2">TQ8S</strain>
    </source>
</reference>